<evidence type="ECO:0000313" key="2">
    <source>
        <dbReference type="Proteomes" id="UP000000552"/>
    </source>
</evidence>
<dbReference type="HOGENOM" id="CLU_2828265_0_0_5"/>
<dbReference type="Proteomes" id="UP000000552">
    <property type="component" value="Chromosome"/>
</dbReference>
<reference evidence="1 2" key="1">
    <citation type="journal article" date="2000" name="DNA Res.">
        <title>Complete genome structure of the nitrogen-fixing symbiotic bacterium Mesorhizobium loti.</title>
        <authorList>
            <person name="Kaneko T."/>
            <person name="Nakamura Y."/>
            <person name="Sato S."/>
            <person name="Asamizu E."/>
            <person name="Kato T."/>
            <person name="Sasamoto S."/>
            <person name="Watanabe A."/>
            <person name="Idesawa K."/>
            <person name="Ishikawa A."/>
            <person name="Kawashima K."/>
            <person name="Kimura T."/>
            <person name="Kishida Y."/>
            <person name="Kiyokawa C."/>
            <person name="Kohara M."/>
            <person name="Matsumoto M."/>
            <person name="Matsuno A."/>
            <person name="Mochizuki Y."/>
            <person name="Nakayama S."/>
            <person name="Nakazaki N."/>
            <person name="Shimpo S."/>
            <person name="Sugimoto M."/>
            <person name="Takeuchi C."/>
            <person name="Yamada M."/>
            <person name="Tabata S."/>
        </authorList>
    </citation>
    <scope>NUCLEOTIDE SEQUENCE [LARGE SCALE GENOMIC DNA]</scope>
    <source>
        <strain evidence="2">LMG 29417 / CECT 9101 / MAFF 303099</strain>
    </source>
</reference>
<dbReference type="KEGG" id="mlo:msr5728"/>
<gene>
    <name evidence="1" type="ordered locus">msr5728</name>
</gene>
<evidence type="ECO:0000313" key="1">
    <source>
        <dbReference type="EMBL" id="BAB52120.1"/>
    </source>
</evidence>
<organism evidence="1 2">
    <name type="scientific">Mesorhizobium japonicum (strain LMG 29417 / CECT 9101 / MAFF 303099)</name>
    <name type="common">Mesorhizobium loti (strain MAFF 303099)</name>
    <dbReference type="NCBI Taxonomy" id="266835"/>
    <lineage>
        <taxon>Bacteria</taxon>
        <taxon>Pseudomonadati</taxon>
        <taxon>Pseudomonadota</taxon>
        <taxon>Alphaproteobacteria</taxon>
        <taxon>Hyphomicrobiales</taxon>
        <taxon>Phyllobacteriaceae</taxon>
        <taxon>Mesorhizobium</taxon>
    </lineage>
</organism>
<protein>
    <submittedName>
        <fullName evidence="1">Msr5728 protein</fullName>
    </submittedName>
</protein>
<accession>Q98B52</accession>
<dbReference type="EMBL" id="BA000012">
    <property type="protein sequence ID" value="BAB52120.1"/>
    <property type="molecule type" value="Genomic_DNA"/>
</dbReference>
<sequence>MSRNTREILDTAQHLAFFHAHAQETPKDRLLKVADPYYHARYDIQSDVIAYVAAMLGPMGSYEVEE</sequence>
<proteinExistence type="predicted"/>
<name>Q98B52_RHILO</name>
<dbReference type="AlphaFoldDB" id="Q98B52"/>